<protein>
    <submittedName>
        <fullName evidence="2">Uncharacterized protein</fullName>
    </submittedName>
</protein>
<feature type="transmembrane region" description="Helical" evidence="1">
    <location>
        <begin position="73"/>
        <end position="97"/>
    </location>
</feature>
<dbReference type="KEGG" id="bbet:F8237_35485"/>
<feature type="transmembrane region" description="Helical" evidence="1">
    <location>
        <begin position="47"/>
        <end position="67"/>
    </location>
</feature>
<organism evidence="2 3">
    <name type="scientific">Bradyrhizobium betae</name>
    <dbReference type="NCBI Taxonomy" id="244734"/>
    <lineage>
        <taxon>Bacteria</taxon>
        <taxon>Pseudomonadati</taxon>
        <taxon>Pseudomonadota</taxon>
        <taxon>Alphaproteobacteria</taxon>
        <taxon>Hyphomicrobiales</taxon>
        <taxon>Nitrobacteraceae</taxon>
        <taxon>Bradyrhizobium</taxon>
    </lineage>
</organism>
<evidence type="ECO:0000313" key="2">
    <source>
        <dbReference type="EMBL" id="QFI77599.1"/>
    </source>
</evidence>
<evidence type="ECO:0000313" key="3">
    <source>
        <dbReference type="Proteomes" id="UP000325641"/>
    </source>
</evidence>
<evidence type="ECO:0000256" key="1">
    <source>
        <dbReference type="SAM" id="Phobius"/>
    </source>
</evidence>
<keyword evidence="1" id="KW-0812">Transmembrane</keyword>
<reference evidence="3" key="1">
    <citation type="submission" date="2019-10" db="EMBL/GenBank/DDBJ databases">
        <title>Complete Genome Sequence of Bradyrhizobium betae type strain PL7HG1T.</title>
        <authorList>
            <person name="Bromfield E.S.P."/>
            <person name="Cloutier S."/>
        </authorList>
    </citation>
    <scope>NUCLEOTIDE SEQUENCE [LARGE SCALE GENOMIC DNA]</scope>
    <source>
        <strain evidence="3">PL7HG1</strain>
        <plasmid evidence="3">pbbpl7hg1</plasmid>
    </source>
</reference>
<name>A0A5P6PGR9_9BRAD</name>
<keyword evidence="2" id="KW-0614">Plasmid</keyword>
<feature type="transmembrane region" description="Helical" evidence="1">
    <location>
        <begin position="135"/>
        <end position="155"/>
    </location>
</feature>
<dbReference type="Proteomes" id="UP000325641">
    <property type="component" value="Plasmid pBbPL7HG1"/>
</dbReference>
<keyword evidence="1" id="KW-1133">Transmembrane helix</keyword>
<gene>
    <name evidence="2" type="ORF">F8237_35485</name>
</gene>
<dbReference type="EMBL" id="CP044544">
    <property type="protein sequence ID" value="QFI77599.1"/>
    <property type="molecule type" value="Genomic_DNA"/>
</dbReference>
<keyword evidence="1" id="KW-0472">Membrane</keyword>
<geneLocation type="plasmid" evidence="3">
    <name>pbbpl7hg1</name>
</geneLocation>
<accession>A0A5P6PGR9</accession>
<proteinExistence type="predicted"/>
<dbReference type="RefSeq" id="WP_151650825.1">
    <property type="nucleotide sequence ID" value="NZ_CP044544.1"/>
</dbReference>
<sequence>MMAQVALQAPKGAFQANSLPVARRSTSVARIPLTQPLLKQSTAVHPAAIWISIGAFAWFVIAAWIGFAGDREAAVSIVMVGFINVMLIGLLAGGGWYSRNMTPERSMTRSFGAFVRGPVDTATGRITGREALLQIAALPVILSMGGTIIVMLAVWCGVGG</sequence>
<dbReference type="OrthoDB" id="8452715at2"/>
<dbReference type="AlphaFoldDB" id="A0A5P6PGR9"/>